<dbReference type="Gene3D" id="3.10.400.10">
    <property type="entry name" value="Sulfate adenylyltransferase"/>
    <property type="match status" value="1"/>
</dbReference>
<evidence type="ECO:0000259" key="1">
    <source>
        <dbReference type="SMART" id="SM01022"/>
    </source>
</evidence>
<accession>A0A1G9K2P1</accession>
<dbReference type="Proteomes" id="UP000183162">
    <property type="component" value="Unassembled WGS sequence"/>
</dbReference>
<evidence type="ECO:0000313" key="2">
    <source>
        <dbReference type="EMBL" id="SDL44051.1"/>
    </source>
</evidence>
<dbReference type="InterPro" id="IPR015947">
    <property type="entry name" value="PUA-like_sf"/>
</dbReference>
<protein>
    <submittedName>
        <fullName evidence="2">Uncharacterized protein YhfF</fullName>
    </submittedName>
</protein>
<name>A0A1G9K2P1_STREI</name>
<dbReference type="InterPro" id="IPR009326">
    <property type="entry name" value="DUF984"/>
</dbReference>
<dbReference type="PANTHER" id="PTHR39203">
    <property type="entry name" value="CYTOPLASMIC PROTEIN-RELATED"/>
    <property type="match status" value="1"/>
</dbReference>
<dbReference type="AlphaFoldDB" id="A0A1G9K2P1"/>
<dbReference type="Pfam" id="PF04266">
    <property type="entry name" value="ASCH"/>
    <property type="match status" value="1"/>
</dbReference>
<dbReference type="InterPro" id="IPR007374">
    <property type="entry name" value="ASCH_domain"/>
</dbReference>
<dbReference type="OrthoDB" id="9807542at2"/>
<gene>
    <name evidence="2" type="ORF">SAMN05216400_0657</name>
</gene>
<evidence type="ECO:0000313" key="3">
    <source>
        <dbReference type="Proteomes" id="UP000183162"/>
    </source>
</evidence>
<dbReference type="PANTHER" id="PTHR39203:SF1">
    <property type="entry name" value="CYTOPLASMIC PROTEIN"/>
    <property type="match status" value="1"/>
</dbReference>
<reference evidence="2 3" key="1">
    <citation type="submission" date="2016-10" db="EMBL/GenBank/DDBJ databases">
        <authorList>
            <person name="de Groot N.N."/>
        </authorList>
    </citation>
    <scope>NUCLEOTIDE SEQUENCE [LARGE SCALE GENOMIC DNA]</scope>
    <source>
        <strain evidence="2 3">Sb09</strain>
    </source>
</reference>
<dbReference type="PIRSF" id="PIRSF021320">
    <property type="entry name" value="DUF984"/>
    <property type="match status" value="1"/>
</dbReference>
<dbReference type="EMBL" id="FNGX01000002">
    <property type="protein sequence ID" value="SDL44051.1"/>
    <property type="molecule type" value="Genomic_DNA"/>
</dbReference>
<sequence>MNIENLEKWHFELTEKACNSLLDLVLKGQKRATSSSLAAFELGDETMPKEGELSVITDWDGNPRCVVRTKKLHILPYEEITYDLAKLEGEDETLDSWKRSHERFFTREGEMLGYHFSPQMSVVFEEFEVVEVL</sequence>
<dbReference type="RefSeq" id="WP_074566478.1">
    <property type="nucleotide sequence ID" value="NZ_CP046629.1"/>
</dbReference>
<dbReference type="CDD" id="cd06553">
    <property type="entry name" value="ASCH_Ef3133_like"/>
    <property type="match status" value="1"/>
</dbReference>
<feature type="domain" description="ASCH" evidence="1">
    <location>
        <begin position="9"/>
        <end position="131"/>
    </location>
</feature>
<dbReference type="SMART" id="SM01022">
    <property type="entry name" value="ASCH"/>
    <property type="match status" value="1"/>
</dbReference>
<organism evidence="2 3">
    <name type="scientific">Streptococcus equinus</name>
    <name type="common">Streptococcus bovis</name>
    <dbReference type="NCBI Taxonomy" id="1335"/>
    <lineage>
        <taxon>Bacteria</taxon>
        <taxon>Bacillati</taxon>
        <taxon>Bacillota</taxon>
        <taxon>Bacilli</taxon>
        <taxon>Lactobacillales</taxon>
        <taxon>Streptococcaceae</taxon>
        <taxon>Streptococcus</taxon>
    </lineage>
</organism>
<dbReference type="SUPFAM" id="SSF88697">
    <property type="entry name" value="PUA domain-like"/>
    <property type="match status" value="1"/>
</dbReference>
<proteinExistence type="predicted"/>